<accession>A0ACC1I7G7</accession>
<sequence>MLLATLRTKFTITNVAAAAAAAACQFPTTSRPDGLRLLHQTHARHSIPQFDANNLTLRKIQENARVMTAMTGAIQLLQKKGFVDPHNPKPPSFMKLMQMMSDTEIKKTFTDMQTVLKEEGISFSPADLSAFMNSGTMSGDGIKTNEAEPNDNNSKDAGLLKRISNTFKARS</sequence>
<evidence type="ECO:0000313" key="2">
    <source>
        <dbReference type="Proteomes" id="UP001150581"/>
    </source>
</evidence>
<evidence type="ECO:0000313" key="1">
    <source>
        <dbReference type="EMBL" id="KAJ1889263.1"/>
    </source>
</evidence>
<proteinExistence type="predicted"/>
<name>A0ACC1I7G7_9FUNG</name>
<protein>
    <submittedName>
        <fullName evidence="1">Uncharacterized protein</fullName>
    </submittedName>
</protein>
<gene>
    <name evidence="1" type="ORF">LPJ66_008128</name>
</gene>
<keyword evidence="2" id="KW-1185">Reference proteome</keyword>
<comment type="caution">
    <text evidence="1">The sequence shown here is derived from an EMBL/GenBank/DDBJ whole genome shotgun (WGS) entry which is preliminary data.</text>
</comment>
<organism evidence="1 2">
    <name type="scientific">Kickxella alabastrina</name>
    <dbReference type="NCBI Taxonomy" id="61397"/>
    <lineage>
        <taxon>Eukaryota</taxon>
        <taxon>Fungi</taxon>
        <taxon>Fungi incertae sedis</taxon>
        <taxon>Zoopagomycota</taxon>
        <taxon>Kickxellomycotina</taxon>
        <taxon>Kickxellomycetes</taxon>
        <taxon>Kickxellales</taxon>
        <taxon>Kickxellaceae</taxon>
        <taxon>Kickxella</taxon>
    </lineage>
</organism>
<reference evidence="1" key="1">
    <citation type="submission" date="2022-07" db="EMBL/GenBank/DDBJ databases">
        <title>Phylogenomic reconstructions and comparative analyses of Kickxellomycotina fungi.</title>
        <authorList>
            <person name="Reynolds N.K."/>
            <person name="Stajich J.E."/>
            <person name="Barry K."/>
            <person name="Grigoriev I.V."/>
            <person name="Crous P."/>
            <person name="Smith M.E."/>
        </authorList>
    </citation>
    <scope>NUCLEOTIDE SEQUENCE</scope>
    <source>
        <strain evidence="1">Benny 63K</strain>
    </source>
</reference>
<dbReference type="EMBL" id="JANBPG010001579">
    <property type="protein sequence ID" value="KAJ1889263.1"/>
    <property type="molecule type" value="Genomic_DNA"/>
</dbReference>
<dbReference type="Proteomes" id="UP001150581">
    <property type="component" value="Unassembled WGS sequence"/>
</dbReference>